<feature type="transmembrane region" description="Helical" evidence="2">
    <location>
        <begin position="139"/>
        <end position="161"/>
    </location>
</feature>
<dbReference type="RefSeq" id="WP_188944954.1">
    <property type="nucleotide sequence ID" value="NZ_BMNA01000021.1"/>
</dbReference>
<dbReference type="Proteomes" id="UP000655208">
    <property type="component" value="Unassembled WGS sequence"/>
</dbReference>
<feature type="transmembrane region" description="Helical" evidence="2">
    <location>
        <begin position="30"/>
        <end position="50"/>
    </location>
</feature>
<organism evidence="3 4">
    <name type="scientific">Nakamurella endophytica</name>
    <dbReference type="NCBI Taxonomy" id="1748367"/>
    <lineage>
        <taxon>Bacteria</taxon>
        <taxon>Bacillati</taxon>
        <taxon>Actinomycetota</taxon>
        <taxon>Actinomycetes</taxon>
        <taxon>Nakamurellales</taxon>
        <taxon>Nakamurellaceae</taxon>
        <taxon>Nakamurella</taxon>
    </lineage>
</organism>
<keyword evidence="2" id="KW-1133">Transmembrane helix</keyword>
<dbReference type="AlphaFoldDB" id="A0A917TCS7"/>
<keyword evidence="2" id="KW-0812">Transmembrane</keyword>
<reference evidence="3" key="1">
    <citation type="journal article" date="2014" name="Int. J. Syst. Evol. Microbiol.">
        <title>Complete genome sequence of Corynebacterium casei LMG S-19264T (=DSM 44701T), isolated from a smear-ripened cheese.</title>
        <authorList>
            <consortium name="US DOE Joint Genome Institute (JGI-PGF)"/>
            <person name="Walter F."/>
            <person name="Albersmeier A."/>
            <person name="Kalinowski J."/>
            <person name="Ruckert C."/>
        </authorList>
    </citation>
    <scope>NUCLEOTIDE SEQUENCE</scope>
    <source>
        <strain evidence="3">CGMCC 4.7308</strain>
    </source>
</reference>
<gene>
    <name evidence="3" type="ORF">GCM10011594_43430</name>
</gene>
<comment type="caution">
    <text evidence="3">The sequence shown here is derived from an EMBL/GenBank/DDBJ whole genome shotgun (WGS) entry which is preliminary data.</text>
</comment>
<keyword evidence="2" id="KW-0472">Membrane</keyword>
<accession>A0A917TCS7</accession>
<dbReference type="EMBL" id="BMNA01000021">
    <property type="protein sequence ID" value="GGM18665.1"/>
    <property type="molecule type" value="Genomic_DNA"/>
</dbReference>
<feature type="compositionally biased region" description="Basic and acidic residues" evidence="1">
    <location>
        <begin position="85"/>
        <end position="95"/>
    </location>
</feature>
<evidence type="ECO:0000256" key="2">
    <source>
        <dbReference type="SAM" id="Phobius"/>
    </source>
</evidence>
<protein>
    <submittedName>
        <fullName evidence="3">Uncharacterized protein</fullName>
    </submittedName>
</protein>
<feature type="region of interest" description="Disordered" evidence="1">
    <location>
        <begin position="78"/>
        <end position="105"/>
    </location>
</feature>
<name>A0A917TCS7_9ACTN</name>
<evidence type="ECO:0000256" key="1">
    <source>
        <dbReference type="SAM" id="MobiDB-lite"/>
    </source>
</evidence>
<evidence type="ECO:0000313" key="4">
    <source>
        <dbReference type="Proteomes" id="UP000655208"/>
    </source>
</evidence>
<proteinExistence type="predicted"/>
<reference evidence="3" key="2">
    <citation type="submission" date="2020-09" db="EMBL/GenBank/DDBJ databases">
        <authorList>
            <person name="Sun Q."/>
            <person name="Zhou Y."/>
        </authorList>
    </citation>
    <scope>NUCLEOTIDE SEQUENCE</scope>
    <source>
        <strain evidence="3">CGMCC 4.7308</strain>
    </source>
</reference>
<evidence type="ECO:0000313" key="3">
    <source>
        <dbReference type="EMBL" id="GGM18665.1"/>
    </source>
</evidence>
<sequence>MSRGQSPNLAILNVVDTAAPLRRPVAAARVGVAATILLVIWGVFAMHVLGAHDQDGGHAMPATAPADAMDMQAVQAVPAAPAPQHHTDHAVHHPADPPAQHVAAAGQPRHFTPAAAPAVDVDRTDAAAVRTGHGRPMDSMAGCVLFLVTVAGLILSLLLALATAGAGRRHAGPASAWAPWRRGPPGPPPPRLALCVLRV</sequence>
<keyword evidence="4" id="KW-1185">Reference proteome</keyword>